<dbReference type="SUPFAM" id="SSF52540">
    <property type="entry name" value="P-loop containing nucleoside triphosphate hydrolases"/>
    <property type="match status" value="1"/>
</dbReference>
<dbReference type="InterPro" id="IPR027417">
    <property type="entry name" value="P-loop_NTPase"/>
</dbReference>
<organism evidence="5 6">
    <name type="scientific">Peptoniphilus lacrimalis</name>
    <dbReference type="NCBI Taxonomy" id="33031"/>
    <lineage>
        <taxon>Bacteria</taxon>
        <taxon>Bacillati</taxon>
        <taxon>Bacillota</taxon>
        <taxon>Tissierellia</taxon>
        <taxon>Tissierellales</taxon>
        <taxon>Peptoniphilaceae</taxon>
        <taxon>Peptoniphilus</taxon>
    </lineage>
</organism>
<accession>A0A379C4J3</accession>
<evidence type="ECO:0000256" key="3">
    <source>
        <dbReference type="ARBA" id="ARBA00022840"/>
    </source>
</evidence>
<proteinExistence type="inferred from homology"/>
<dbReference type="Pfam" id="PF00005">
    <property type="entry name" value="ABC_tran"/>
    <property type="match status" value="1"/>
</dbReference>
<gene>
    <name evidence="5" type="primary">yurY</name>
    <name evidence="5" type="ORF">NCTC13149_00288</name>
</gene>
<dbReference type="OrthoDB" id="9806149at2"/>
<dbReference type="EMBL" id="UGSZ01000001">
    <property type="protein sequence ID" value="SUB56516.1"/>
    <property type="molecule type" value="Genomic_DNA"/>
</dbReference>
<dbReference type="PANTHER" id="PTHR43204:SF1">
    <property type="entry name" value="ABC TRANSPORTER I FAMILY MEMBER 6, CHLOROPLASTIC"/>
    <property type="match status" value="1"/>
</dbReference>
<evidence type="ECO:0000313" key="5">
    <source>
        <dbReference type="EMBL" id="SUB56516.1"/>
    </source>
</evidence>
<reference evidence="5 6" key="1">
    <citation type="submission" date="2018-06" db="EMBL/GenBank/DDBJ databases">
        <authorList>
            <consortium name="Pathogen Informatics"/>
            <person name="Doyle S."/>
        </authorList>
    </citation>
    <scope>NUCLEOTIDE SEQUENCE [LARGE SCALE GENOMIC DNA]</scope>
    <source>
        <strain evidence="5 6">NCTC13149</strain>
    </source>
</reference>
<dbReference type="CDD" id="cd03217">
    <property type="entry name" value="ABC_FeS_Assembly"/>
    <property type="match status" value="1"/>
</dbReference>
<dbReference type="GO" id="GO:0016887">
    <property type="term" value="F:ATP hydrolysis activity"/>
    <property type="evidence" value="ECO:0007669"/>
    <property type="project" value="InterPro"/>
</dbReference>
<keyword evidence="3" id="KW-0067">ATP-binding</keyword>
<dbReference type="PANTHER" id="PTHR43204">
    <property type="entry name" value="ABC TRANSPORTER I FAMILY MEMBER 6, CHLOROPLASTIC"/>
    <property type="match status" value="1"/>
</dbReference>
<keyword evidence="2" id="KW-0547">Nucleotide-binding</keyword>
<protein>
    <submittedName>
        <fullName evidence="5">Vegetative protein 296</fullName>
    </submittedName>
</protein>
<dbReference type="Gene3D" id="3.40.50.300">
    <property type="entry name" value="P-loop containing nucleotide triphosphate hydrolases"/>
    <property type="match status" value="1"/>
</dbReference>
<dbReference type="SMART" id="SM00382">
    <property type="entry name" value="AAA"/>
    <property type="match status" value="1"/>
</dbReference>
<feature type="domain" description="ABC transporter" evidence="4">
    <location>
        <begin position="6"/>
        <end position="246"/>
    </location>
</feature>
<evidence type="ECO:0000313" key="6">
    <source>
        <dbReference type="Proteomes" id="UP000255517"/>
    </source>
</evidence>
<dbReference type="InterPro" id="IPR003439">
    <property type="entry name" value="ABC_transporter-like_ATP-bd"/>
</dbReference>
<evidence type="ECO:0000256" key="2">
    <source>
        <dbReference type="ARBA" id="ARBA00022741"/>
    </source>
</evidence>
<dbReference type="AlphaFoldDB" id="A0A379C4J3"/>
<evidence type="ECO:0000259" key="4">
    <source>
        <dbReference type="PROSITE" id="PS50893"/>
    </source>
</evidence>
<dbReference type="NCBIfam" id="TIGR01978">
    <property type="entry name" value="sufC"/>
    <property type="match status" value="1"/>
</dbReference>
<comment type="similarity">
    <text evidence="1">Belongs to the ABC transporter superfamily. Ycf16 family.</text>
</comment>
<sequence length="252" mass="27895">MAKELLRIENLSAGVDDKEILKDISLTINSGEVHVIMGPNGSGKSTLANVIMANPVYTVNSGKIYLEGEDISELSTDKRANKGLFMSFQSPEEVPGISVENFIRTAKMNKEDKNIPIIKFQKDLKAEMKELSMNESYAERYLNVGFSGGERKKSEILQMLMLNPKLAILDETDSGLDVDATRIVASGIEKFLNKDNAVLIITHHQELVRNIVPDFVHILVNGRFVKKGDASLVGKIENEGFGWIKNGAEIDD</sequence>
<dbReference type="PROSITE" id="PS50893">
    <property type="entry name" value="ABC_TRANSPORTER_2"/>
    <property type="match status" value="1"/>
</dbReference>
<dbReference type="STRING" id="1122949.GCA_000378725_00857"/>
<name>A0A379C4J3_9FIRM</name>
<evidence type="ECO:0000256" key="1">
    <source>
        <dbReference type="ARBA" id="ARBA00006216"/>
    </source>
</evidence>
<dbReference type="InterPro" id="IPR010230">
    <property type="entry name" value="FeS-cluster_ATPase_SufC"/>
</dbReference>
<dbReference type="InterPro" id="IPR003593">
    <property type="entry name" value="AAA+_ATPase"/>
</dbReference>
<dbReference type="RefSeq" id="WP_009344885.1">
    <property type="nucleotide sequence ID" value="NZ_CP165621.1"/>
</dbReference>
<dbReference type="GO" id="GO:0005524">
    <property type="term" value="F:ATP binding"/>
    <property type="evidence" value="ECO:0007669"/>
    <property type="project" value="UniProtKB-KW"/>
</dbReference>
<dbReference type="Proteomes" id="UP000255517">
    <property type="component" value="Unassembled WGS sequence"/>
</dbReference>